<gene>
    <name evidence="2" type="ORF">BINO364_LOCUS9363</name>
</gene>
<sequence length="66" mass="7147">MLANRSACIKPVVRSHPAFHIHILPDDDDEDDEDEQQHEDAADGNGEHGRVFAQLGGAPCGATRRG</sequence>
<feature type="region of interest" description="Disordered" evidence="1">
    <location>
        <begin position="23"/>
        <end position="66"/>
    </location>
</feature>
<keyword evidence="3" id="KW-1185">Reference proteome</keyword>
<feature type="compositionally biased region" description="Basic and acidic residues" evidence="1">
    <location>
        <begin position="38"/>
        <end position="50"/>
    </location>
</feature>
<dbReference type="EMBL" id="OV170224">
    <property type="protein sequence ID" value="CAH0723541.1"/>
    <property type="molecule type" value="Genomic_DNA"/>
</dbReference>
<evidence type="ECO:0000313" key="2">
    <source>
        <dbReference type="EMBL" id="CAH0723541.1"/>
    </source>
</evidence>
<feature type="non-terminal residue" evidence="2">
    <location>
        <position position="66"/>
    </location>
</feature>
<dbReference type="AlphaFoldDB" id="A0A8J9YER6"/>
<dbReference type="Proteomes" id="UP000838878">
    <property type="component" value="Chromosome 4"/>
</dbReference>
<proteinExistence type="predicted"/>
<evidence type="ECO:0000256" key="1">
    <source>
        <dbReference type="SAM" id="MobiDB-lite"/>
    </source>
</evidence>
<reference evidence="2" key="1">
    <citation type="submission" date="2021-12" db="EMBL/GenBank/DDBJ databases">
        <authorList>
            <person name="Martin H S."/>
        </authorList>
    </citation>
    <scope>NUCLEOTIDE SEQUENCE</scope>
</reference>
<feature type="compositionally biased region" description="Acidic residues" evidence="1">
    <location>
        <begin position="26"/>
        <end position="37"/>
    </location>
</feature>
<name>A0A8J9YER6_9NEOP</name>
<accession>A0A8J9YER6</accession>
<protein>
    <submittedName>
        <fullName evidence="2">Uncharacterized protein</fullName>
    </submittedName>
</protein>
<evidence type="ECO:0000313" key="3">
    <source>
        <dbReference type="Proteomes" id="UP000838878"/>
    </source>
</evidence>
<organism evidence="2 3">
    <name type="scientific">Brenthis ino</name>
    <name type="common">lesser marbled fritillary</name>
    <dbReference type="NCBI Taxonomy" id="405034"/>
    <lineage>
        <taxon>Eukaryota</taxon>
        <taxon>Metazoa</taxon>
        <taxon>Ecdysozoa</taxon>
        <taxon>Arthropoda</taxon>
        <taxon>Hexapoda</taxon>
        <taxon>Insecta</taxon>
        <taxon>Pterygota</taxon>
        <taxon>Neoptera</taxon>
        <taxon>Endopterygota</taxon>
        <taxon>Lepidoptera</taxon>
        <taxon>Glossata</taxon>
        <taxon>Ditrysia</taxon>
        <taxon>Papilionoidea</taxon>
        <taxon>Nymphalidae</taxon>
        <taxon>Heliconiinae</taxon>
        <taxon>Argynnini</taxon>
        <taxon>Brenthis</taxon>
    </lineage>
</organism>